<protein>
    <recommendedName>
        <fullName evidence="4">Phage tail assembly protein</fullName>
    </recommendedName>
</protein>
<organism evidence="2 3">
    <name type="scientific">Achromobacter anxifer</name>
    <dbReference type="NCBI Taxonomy" id="1287737"/>
    <lineage>
        <taxon>Bacteria</taxon>
        <taxon>Pseudomonadati</taxon>
        <taxon>Pseudomonadota</taxon>
        <taxon>Betaproteobacteria</taxon>
        <taxon>Burkholderiales</taxon>
        <taxon>Alcaligenaceae</taxon>
        <taxon>Achromobacter</taxon>
    </lineage>
</organism>
<dbReference type="RefSeq" id="WP_175205752.1">
    <property type="nucleotide sequence ID" value="NZ_CADILG010000004.1"/>
</dbReference>
<keyword evidence="3" id="KW-1185">Reference proteome</keyword>
<dbReference type="Proteomes" id="UP000494117">
    <property type="component" value="Unassembled WGS sequence"/>
</dbReference>
<feature type="region of interest" description="Disordered" evidence="1">
    <location>
        <begin position="99"/>
        <end position="126"/>
    </location>
</feature>
<evidence type="ECO:0008006" key="4">
    <source>
        <dbReference type="Google" id="ProtNLM"/>
    </source>
</evidence>
<proteinExistence type="predicted"/>
<dbReference type="AlphaFoldDB" id="A0A6S7C775"/>
<gene>
    <name evidence="2" type="ORF">LMG26858_00859</name>
</gene>
<evidence type="ECO:0000313" key="2">
    <source>
        <dbReference type="EMBL" id="CAB3834364.1"/>
    </source>
</evidence>
<sequence length="126" mass="13428">MSAKTITGKLSFGVEFDGQDHVEFELRLFTAGDNIAALMEVGPENGMRLSCAMLARALMRLGDIPKDALTYAFLAENLVDDDFDVLMLAQSELKKKLRLSSASSPTIGKPSPSLESTATASDVSGA</sequence>
<dbReference type="EMBL" id="CADILG010000004">
    <property type="protein sequence ID" value="CAB3834364.1"/>
    <property type="molecule type" value="Genomic_DNA"/>
</dbReference>
<feature type="compositionally biased region" description="Polar residues" evidence="1">
    <location>
        <begin position="113"/>
        <end position="126"/>
    </location>
</feature>
<evidence type="ECO:0000256" key="1">
    <source>
        <dbReference type="SAM" id="MobiDB-lite"/>
    </source>
</evidence>
<evidence type="ECO:0000313" key="3">
    <source>
        <dbReference type="Proteomes" id="UP000494117"/>
    </source>
</evidence>
<name>A0A6S7C775_9BURK</name>
<accession>A0A6S7C775</accession>
<reference evidence="2 3" key="1">
    <citation type="submission" date="2020-04" db="EMBL/GenBank/DDBJ databases">
        <authorList>
            <person name="De Canck E."/>
        </authorList>
    </citation>
    <scope>NUCLEOTIDE SEQUENCE [LARGE SCALE GENOMIC DNA]</scope>
    <source>
        <strain evidence="2 3">LMG 26858</strain>
    </source>
</reference>